<evidence type="ECO:0000256" key="2">
    <source>
        <dbReference type="ARBA" id="ARBA00005297"/>
    </source>
</evidence>
<dbReference type="Proteomes" id="UP000831495">
    <property type="component" value="Chromosome"/>
</dbReference>
<dbReference type="NCBIfam" id="TIGR00543">
    <property type="entry name" value="isochor_syn"/>
    <property type="match status" value="1"/>
</dbReference>
<comment type="similarity">
    <text evidence="2">Belongs to the isochorismate synthase family.</text>
</comment>
<comment type="catalytic activity">
    <reaction evidence="1">
        <text>chorismate = isochorismate</text>
        <dbReference type="Rhea" id="RHEA:18985"/>
        <dbReference type="ChEBI" id="CHEBI:29748"/>
        <dbReference type="ChEBI" id="CHEBI:29780"/>
        <dbReference type="EC" id="5.4.4.2"/>
    </reaction>
</comment>
<evidence type="ECO:0000259" key="6">
    <source>
        <dbReference type="Pfam" id="PF00425"/>
    </source>
</evidence>
<dbReference type="InterPro" id="IPR015890">
    <property type="entry name" value="Chorismate_C"/>
</dbReference>
<dbReference type="GO" id="GO:0008909">
    <property type="term" value="F:isochorismate synthase activity"/>
    <property type="evidence" value="ECO:0007669"/>
    <property type="project" value="UniProtKB-EC"/>
</dbReference>
<protein>
    <recommendedName>
        <fullName evidence="3">isochorismate synthase</fullName>
        <ecNumber evidence="3">5.4.4.2</ecNumber>
    </recommendedName>
    <alternativeName>
        <fullName evidence="5">Isochorismate mutase</fullName>
    </alternativeName>
</protein>
<dbReference type="EMBL" id="CP093366">
    <property type="protein sequence ID" value="UQS81801.1"/>
    <property type="molecule type" value="Genomic_DNA"/>
</dbReference>
<dbReference type="InterPro" id="IPR005801">
    <property type="entry name" value="ADC_synthase"/>
</dbReference>
<evidence type="ECO:0000256" key="4">
    <source>
        <dbReference type="ARBA" id="ARBA00023235"/>
    </source>
</evidence>
<dbReference type="PANTHER" id="PTHR42839:SF2">
    <property type="entry name" value="ISOCHORISMATE SYNTHASE ENTC"/>
    <property type="match status" value="1"/>
</dbReference>
<dbReference type="RefSeq" id="WP_249514069.1">
    <property type="nucleotide sequence ID" value="NZ_CP093366.1"/>
</dbReference>
<keyword evidence="4 7" id="KW-0413">Isomerase</keyword>
<evidence type="ECO:0000313" key="7">
    <source>
        <dbReference type="EMBL" id="UQS81801.1"/>
    </source>
</evidence>
<evidence type="ECO:0000256" key="1">
    <source>
        <dbReference type="ARBA" id="ARBA00000799"/>
    </source>
</evidence>
<evidence type="ECO:0000313" key="8">
    <source>
        <dbReference type="Proteomes" id="UP000831495"/>
    </source>
</evidence>
<proteinExistence type="inferred from homology"/>
<dbReference type="Gene3D" id="3.60.120.10">
    <property type="entry name" value="Anthranilate synthase"/>
    <property type="match status" value="1"/>
</dbReference>
<keyword evidence="8" id="KW-1185">Reference proteome</keyword>
<dbReference type="SUPFAM" id="SSF56322">
    <property type="entry name" value="ADC synthase"/>
    <property type="match status" value="1"/>
</dbReference>
<gene>
    <name evidence="7" type="ORF">MOO45_06250</name>
</gene>
<evidence type="ECO:0000256" key="5">
    <source>
        <dbReference type="ARBA" id="ARBA00041564"/>
    </source>
</evidence>
<accession>A0ABY4P8E2</accession>
<reference evidence="7" key="1">
    <citation type="journal article" date="2022" name="Int. J. Syst. Evol. Microbiol.">
        <title>Apilactobacillus apisilvae sp. nov., Nicolia spurrieriana gen. nov. sp. nov., Bombilactobacillus folatiphilus sp. nov. and Bombilactobacillus thymidiniphilus sp. nov., four new lactic acid bacterial isolates from stingless bees Tetragonula carbonaria and Austroplebeia australis.</title>
        <authorList>
            <person name="Oliphant S.A."/>
            <person name="Watson-Haigh N.S."/>
            <person name="Sumby K.M."/>
            <person name="Gardner J."/>
            <person name="Groom S."/>
            <person name="Jiranek V."/>
        </authorList>
    </citation>
    <scope>NUCLEOTIDE SEQUENCE</scope>
    <source>
        <strain evidence="7">SG4_D2</strain>
    </source>
</reference>
<dbReference type="PANTHER" id="PTHR42839">
    <property type="entry name" value="ISOCHORISMATE SYNTHASE ENTC"/>
    <property type="match status" value="1"/>
</dbReference>
<sequence length="424" mass="46797">MTQLTVYTQKLPPAIKRSQILQWLSIQEDLFLWENAAQTQQLLTAGQVLQVEPGTIASFAVAQDLLRQAQASFQLTASSTWQDVKLVGSFLFDSEDARNGQWGTFQQGIAYIPQVSFVETEDQWQVTLIAADDSALEPMMAQILQLAELQPQTLELGNYQEQKTAQWQDSVAQTVAAIQQQHFQKVVLARTAMAQQTAQVNWVAVWLHLSLTQPGYHILLQTRDVQFISITPERLAKFLPNLVQTGAVAGTTANDLDAVKAKQLAKQLLQDVKNRQEHDIVVQGIKSVLQQANLQVQAPSQPQILATANLQHLWTPITGRGLVRPLTIIERLHPTPALGGFPQAQAVAWIRKVETQARGLFGAPIGYLSAQQTGEFAVGIRSALVQQQQLSFFAGAGIVADSDPVTEFRETGAKLQSLYQALTH</sequence>
<dbReference type="InterPro" id="IPR004561">
    <property type="entry name" value="IsoChor_synthase"/>
</dbReference>
<dbReference type="EC" id="5.4.4.2" evidence="3"/>
<evidence type="ECO:0000256" key="3">
    <source>
        <dbReference type="ARBA" id="ARBA00012824"/>
    </source>
</evidence>
<feature type="domain" description="Chorismate-utilising enzyme C-terminal" evidence="6">
    <location>
        <begin position="165"/>
        <end position="414"/>
    </location>
</feature>
<name>A0ABY4P8E2_9LACO</name>
<organism evidence="7 8">
    <name type="scientific">Bombilactobacillus folatiphilus</name>
    <dbReference type="NCBI Taxonomy" id="2923362"/>
    <lineage>
        <taxon>Bacteria</taxon>
        <taxon>Bacillati</taxon>
        <taxon>Bacillota</taxon>
        <taxon>Bacilli</taxon>
        <taxon>Lactobacillales</taxon>
        <taxon>Lactobacillaceae</taxon>
        <taxon>Bombilactobacillus</taxon>
    </lineage>
</organism>
<dbReference type="Pfam" id="PF00425">
    <property type="entry name" value="Chorismate_bind"/>
    <property type="match status" value="1"/>
</dbReference>